<organism evidence="3 4">
    <name type="scientific">Asticcacaulis currens</name>
    <dbReference type="NCBI Taxonomy" id="2984210"/>
    <lineage>
        <taxon>Bacteria</taxon>
        <taxon>Pseudomonadati</taxon>
        <taxon>Pseudomonadota</taxon>
        <taxon>Alphaproteobacteria</taxon>
        <taxon>Caulobacterales</taxon>
        <taxon>Caulobacteraceae</taxon>
        <taxon>Asticcacaulis</taxon>
    </lineage>
</organism>
<comment type="caution">
    <text evidence="3">The sequence shown here is derived from an EMBL/GenBank/DDBJ whole genome shotgun (WGS) entry which is preliminary data.</text>
</comment>
<accession>A0ABT5IHJ3</accession>
<reference evidence="3 4" key="1">
    <citation type="submission" date="2023-01" db="EMBL/GenBank/DDBJ databases">
        <title>Novel species of the genus Asticcacaulis isolated from rivers.</title>
        <authorList>
            <person name="Lu H."/>
        </authorList>
    </citation>
    <scope>NUCLEOTIDE SEQUENCE [LARGE SCALE GENOMIC DNA]</scope>
    <source>
        <strain evidence="3 4">DXS10W</strain>
    </source>
</reference>
<evidence type="ECO:0000256" key="1">
    <source>
        <dbReference type="SAM" id="MobiDB-lite"/>
    </source>
</evidence>
<evidence type="ECO:0000313" key="4">
    <source>
        <dbReference type="Proteomes" id="UP001216595"/>
    </source>
</evidence>
<name>A0ABT5IHJ3_9CAUL</name>
<feature type="chain" id="PRO_5047412561" evidence="2">
    <location>
        <begin position="26"/>
        <end position="201"/>
    </location>
</feature>
<dbReference type="EMBL" id="JAQQKW010000010">
    <property type="protein sequence ID" value="MDC7695673.1"/>
    <property type="molecule type" value="Genomic_DNA"/>
</dbReference>
<feature type="signal peptide" evidence="2">
    <location>
        <begin position="1"/>
        <end position="25"/>
    </location>
</feature>
<dbReference type="NCBIfam" id="NF047637">
    <property type="entry name" value="lipo_CC0125"/>
    <property type="match status" value="1"/>
</dbReference>
<feature type="region of interest" description="Disordered" evidence="1">
    <location>
        <begin position="118"/>
        <end position="148"/>
    </location>
</feature>
<sequence length="201" mass="20667">MKLLAKLAVVLALGTVAVVPGVVAAKPPVYKAAGPNGGLGYTNTKVEENRYVITYTGDARMKADVVANYALLRAAEFTTEAGHEWFAVLTTSVKEIEVGSAEDVASRTGAFIGNVTASSGAGSNQSAGSDSSIPMGPSTGGFGGGDVPPAVLERWKPRKVSQAVLLIQVGSGDQASFPGATKQPEIFEAKKTAEEIRASVK</sequence>
<keyword evidence="4" id="KW-1185">Reference proteome</keyword>
<dbReference type="RefSeq" id="WP_272742331.1">
    <property type="nucleotide sequence ID" value="NZ_JAQQKW010000010.1"/>
</dbReference>
<dbReference type="Proteomes" id="UP001216595">
    <property type="component" value="Unassembled WGS sequence"/>
</dbReference>
<gene>
    <name evidence="3" type="ORF">PQU94_15455</name>
</gene>
<evidence type="ECO:0000256" key="2">
    <source>
        <dbReference type="SAM" id="SignalP"/>
    </source>
</evidence>
<feature type="compositionally biased region" description="Low complexity" evidence="1">
    <location>
        <begin position="118"/>
        <end position="137"/>
    </location>
</feature>
<protein>
    <submittedName>
        <fullName evidence="3">Uncharacterized protein</fullName>
    </submittedName>
</protein>
<evidence type="ECO:0000313" key="3">
    <source>
        <dbReference type="EMBL" id="MDC7695673.1"/>
    </source>
</evidence>
<proteinExistence type="predicted"/>
<keyword evidence="2" id="KW-0732">Signal</keyword>